<gene>
    <name evidence="1" type="ORF">Tco_0626342</name>
</gene>
<sequence>MDDPDIIMEEYVQYETEKALRNGQMYNGETAKYGKINYIGDINYLRFFETKFPAIVYDDALSSQHVDDDNWKNETSLSKYDYGKYNAISDKDLFSYDIFSVNDLKSDKDNGEEKIGYRYGISNSMDTSY</sequence>
<name>A0ABQ4WJC2_9ASTR</name>
<reference evidence="1" key="1">
    <citation type="journal article" date="2022" name="Int. J. Mol. Sci.">
        <title>Draft Genome of Tanacetum Coccineum: Genomic Comparison of Closely Related Tanacetum-Family Plants.</title>
        <authorList>
            <person name="Yamashiro T."/>
            <person name="Shiraishi A."/>
            <person name="Nakayama K."/>
            <person name="Satake H."/>
        </authorList>
    </citation>
    <scope>NUCLEOTIDE SEQUENCE</scope>
</reference>
<accession>A0ABQ4WJC2</accession>
<protein>
    <submittedName>
        <fullName evidence="1">Uncharacterized protein</fullName>
    </submittedName>
</protein>
<dbReference type="EMBL" id="BQNB010008694">
    <property type="protein sequence ID" value="GJS52980.1"/>
    <property type="molecule type" value="Genomic_DNA"/>
</dbReference>
<proteinExistence type="predicted"/>
<reference evidence="1" key="2">
    <citation type="submission" date="2022-01" db="EMBL/GenBank/DDBJ databases">
        <authorList>
            <person name="Yamashiro T."/>
            <person name="Shiraishi A."/>
            <person name="Satake H."/>
            <person name="Nakayama K."/>
        </authorList>
    </citation>
    <scope>NUCLEOTIDE SEQUENCE</scope>
</reference>
<evidence type="ECO:0000313" key="2">
    <source>
        <dbReference type="Proteomes" id="UP001151760"/>
    </source>
</evidence>
<keyword evidence="2" id="KW-1185">Reference proteome</keyword>
<dbReference type="Proteomes" id="UP001151760">
    <property type="component" value="Unassembled WGS sequence"/>
</dbReference>
<organism evidence="1 2">
    <name type="scientific">Tanacetum coccineum</name>
    <dbReference type="NCBI Taxonomy" id="301880"/>
    <lineage>
        <taxon>Eukaryota</taxon>
        <taxon>Viridiplantae</taxon>
        <taxon>Streptophyta</taxon>
        <taxon>Embryophyta</taxon>
        <taxon>Tracheophyta</taxon>
        <taxon>Spermatophyta</taxon>
        <taxon>Magnoliopsida</taxon>
        <taxon>eudicotyledons</taxon>
        <taxon>Gunneridae</taxon>
        <taxon>Pentapetalae</taxon>
        <taxon>asterids</taxon>
        <taxon>campanulids</taxon>
        <taxon>Asterales</taxon>
        <taxon>Asteraceae</taxon>
        <taxon>Asteroideae</taxon>
        <taxon>Anthemideae</taxon>
        <taxon>Anthemidinae</taxon>
        <taxon>Tanacetum</taxon>
    </lineage>
</organism>
<evidence type="ECO:0000313" key="1">
    <source>
        <dbReference type="EMBL" id="GJS52980.1"/>
    </source>
</evidence>
<comment type="caution">
    <text evidence="1">The sequence shown here is derived from an EMBL/GenBank/DDBJ whole genome shotgun (WGS) entry which is preliminary data.</text>
</comment>